<comment type="caution">
    <text evidence="2">The sequence shown here is derived from an EMBL/GenBank/DDBJ whole genome shotgun (WGS) entry which is preliminary data.</text>
</comment>
<protein>
    <recommendedName>
        <fullName evidence="6">Phage protein</fullName>
    </recommendedName>
</protein>
<evidence type="ECO:0000256" key="1">
    <source>
        <dbReference type="SAM" id="MobiDB-lite"/>
    </source>
</evidence>
<name>A0AAW6XD71_9GAMM</name>
<sequence>MASSWIKVEVITPDKPEVYQLAELLELDPDAVLGKLIRLWSWADQQTIDGNADCNAVSVTKSAIDRITFVRGFAEAMLKVGWLALDGEKLVFPNFERHNGNSTKKRALTNRRVANLRDSQRSEAPNSNAHSVTKKAQKGLPDEDEEEEEDIKDPPLPPKGNGEGQFDFNSIELPEWLSPEIWRQWGEFCIELGKPVKTKRAAMANIKRLEEFRQQGHSPDSVILHCIANDWKTLSPPLVSHPVSNFIDFDGAFNRLITSRKKPQNRAEEIAKEKYSKAGLRMAKEFECRNAWRGYLSLAYKETGEQPYVGG</sequence>
<evidence type="ECO:0008006" key="6">
    <source>
        <dbReference type="Google" id="ProtNLM"/>
    </source>
</evidence>
<organism evidence="2 4">
    <name type="scientific">Serratia nevei</name>
    <dbReference type="NCBI Taxonomy" id="2703794"/>
    <lineage>
        <taxon>Bacteria</taxon>
        <taxon>Pseudomonadati</taxon>
        <taxon>Pseudomonadota</taxon>
        <taxon>Gammaproteobacteria</taxon>
        <taxon>Enterobacterales</taxon>
        <taxon>Yersiniaceae</taxon>
        <taxon>Serratia</taxon>
    </lineage>
</organism>
<feature type="region of interest" description="Disordered" evidence="1">
    <location>
        <begin position="116"/>
        <end position="165"/>
    </location>
</feature>
<dbReference type="AlphaFoldDB" id="A0AAW6XD71"/>
<gene>
    <name evidence="2" type="ORF">P9854_22050</name>
    <name evidence="3" type="ORF">P9921_27100</name>
</gene>
<dbReference type="EMBL" id="JARTOI010000100">
    <property type="protein sequence ID" value="MDK5174097.1"/>
    <property type="molecule type" value="Genomic_DNA"/>
</dbReference>
<dbReference type="EMBL" id="JARTLO010000036">
    <property type="protein sequence ID" value="MDK4768462.1"/>
    <property type="molecule type" value="Genomic_DNA"/>
</dbReference>
<feature type="compositionally biased region" description="Acidic residues" evidence="1">
    <location>
        <begin position="142"/>
        <end position="151"/>
    </location>
</feature>
<evidence type="ECO:0000313" key="3">
    <source>
        <dbReference type="EMBL" id="MDK5174097.1"/>
    </source>
</evidence>
<evidence type="ECO:0000313" key="2">
    <source>
        <dbReference type="EMBL" id="MDK4768462.1"/>
    </source>
</evidence>
<evidence type="ECO:0000313" key="5">
    <source>
        <dbReference type="Proteomes" id="UP001174748"/>
    </source>
</evidence>
<evidence type="ECO:0000313" key="4">
    <source>
        <dbReference type="Proteomes" id="UP001173597"/>
    </source>
</evidence>
<dbReference type="Proteomes" id="UP001174748">
    <property type="component" value="Unassembled WGS sequence"/>
</dbReference>
<dbReference type="Proteomes" id="UP001173597">
    <property type="component" value="Unassembled WGS sequence"/>
</dbReference>
<proteinExistence type="predicted"/>
<feature type="compositionally biased region" description="Polar residues" evidence="1">
    <location>
        <begin position="122"/>
        <end position="131"/>
    </location>
</feature>
<accession>A0AAW6XD71</accession>
<dbReference type="RefSeq" id="WP_060559400.1">
    <property type="nucleotide sequence ID" value="NZ_JARTLO010000036.1"/>
</dbReference>
<reference evidence="2" key="1">
    <citation type="submission" date="2023-01" db="EMBL/GenBank/DDBJ databases">
        <title>Genomic dissection of endemic carbapenem resistance: metallo-beta-lactamase gene dissemination through clonal, plasmid and integron transfer pathways.</title>
        <authorList>
            <person name="Macesic N."/>
        </authorList>
    </citation>
    <scope>NUCLEOTIDE SEQUENCE</scope>
    <source>
        <strain evidence="3">CPO382</strain>
        <strain evidence="2">CPO573</strain>
    </source>
</reference>
<keyword evidence="5" id="KW-1185">Reference proteome</keyword>